<protein>
    <submittedName>
        <fullName evidence="3">Transmembrane protein</fullName>
    </submittedName>
</protein>
<name>A0A914WJ31_9BILA</name>
<reference evidence="3" key="1">
    <citation type="submission" date="2022-11" db="UniProtKB">
        <authorList>
            <consortium name="WormBaseParasite"/>
        </authorList>
    </citation>
    <scope>IDENTIFICATION</scope>
</reference>
<keyword evidence="1" id="KW-0732">Signal</keyword>
<evidence type="ECO:0000313" key="2">
    <source>
        <dbReference type="Proteomes" id="UP000887566"/>
    </source>
</evidence>
<proteinExistence type="predicted"/>
<feature type="signal peptide" evidence="1">
    <location>
        <begin position="1"/>
        <end position="21"/>
    </location>
</feature>
<keyword evidence="2" id="KW-1185">Reference proteome</keyword>
<organism evidence="2 3">
    <name type="scientific">Plectus sambesii</name>
    <dbReference type="NCBI Taxonomy" id="2011161"/>
    <lineage>
        <taxon>Eukaryota</taxon>
        <taxon>Metazoa</taxon>
        <taxon>Ecdysozoa</taxon>
        <taxon>Nematoda</taxon>
        <taxon>Chromadorea</taxon>
        <taxon>Plectida</taxon>
        <taxon>Plectina</taxon>
        <taxon>Plectoidea</taxon>
        <taxon>Plectidae</taxon>
        <taxon>Plectus</taxon>
    </lineage>
</organism>
<sequence>MLTGLITSLVFALNFFVTIKADGNGTTCQIERLSEQLGTNKYLLYGLTADCQIFFATSIPDGIDLGKQFGPQPIVSHFPRKVDCRSARLYPIRNANNKPKLLLVFKAGTQIYANIFDFKAPEKDKWFSLITGPDNGPVVTQCPDGKDCTFANFTSLIDQPAQAQEDQILAFITKTGNQFALFYRILNGQTQKDMNVYAMAANDTLTRSETITNILYKPVQALIMDPYANSIYFSDYYFIYQYPLSQMSNFNELSNYESKAKMSVLYDGHSFNYYVVNNVLFRLQFASLNQANITIQTIPTLLNTTQYALAGIPSNCIGQLVRPNEQDYNSVENFQMSALLQQDYDAVIGPVQNSNNMGNTSTPPRNGVSDLYSFKLLTAFALTVLYQV</sequence>
<accession>A0A914WJ31</accession>
<feature type="chain" id="PRO_5038101163" evidence="1">
    <location>
        <begin position="22"/>
        <end position="388"/>
    </location>
</feature>
<dbReference type="Proteomes" id="UP000887566">
    <property type="component" value="Unplaced"/>
</dbReference>
<dbReference type="WBParaSite" id="PSAMB.scaffold430size51594.g5655.t1">
    <property type="protein sequence ID" value="PSAMB.scaffold430size51594.g5655.t1"/>
    <property type="gene ID" value="PSAMB.scaffold430size51594.g5655"/>
</dbReference>
<dbReference type="AlphaFoldDB" id="A0A914WJ31"/>
<evidence type="ECO:0000256" key="1">
    <source>
        <dbReference type="SAM" id="SignalP"/>
    </source>
</evidence>
<evidence type="ECO:0000313" key="3">
    <source>
        <dbReference type="WBParaSite" id="PSAMB.scaffold430size51594.g5655.t1"/>
    </source>
</evidence>